<dbReference type="OrthoDB" id="21342at2"/>
<evidence type="ECO:0000259" key="1">
    <source>
        <dbReference type="Pfam" id="PF01636"/>
    </source>
</evidence>
<reference evidence="2 3" key="1">
    <citation type="submission" date="2017-10" db="EMBL/GenBank/DDBJ databases">
        <title>Sequencing the genomes of 1000 actinobacteria strains.</title>
        <authorList>
            <person name="Klenk H.-P."/>
        </authorList>
    </citation>
    <scope>NUCLEOTIDE SEQUENCE [LARGE SCALE GENOMIC DNA]</scope>
    <source>
        <strain evidence="2 3">DSM 21801</strain>
    </source>
</reference>
<evidence type="ECO:0000313" key="3">
    <source>
        <dbReference type="Proteomes" id="UP000224915"/>
    </source>
</evidence>
<organism evidence="2 3">
    <name type="scientific">Serinibacter salmoneus</name>
    <dbReference type="NCBI Taxonomy" id="556530"/>
    <lineage>
        <taxon>Bacteria</taxon>
        <taxon>Bacillati</taxon>
        <taxon>Actinomycetota</taxon>
        <taxon>Actinomycetes</taxon>
        <taxon>Micrococcales</taxon>
        <taxon>Beutenbergiaceae</taxon>
        <taxon>Serinibacter</taxon>
    </lineage>
</organism>
<proteinExistence type="predicted"/>
<protein>
    <submittedName>
        <fullName evidence="2">Phosphotransferase family enzyme</fullName>
    </submittedName>
</protein>
<keyword evidence="2" id="KW-0808">Transferase</keyword>
<dbReference type="GO" id="GO:0016740">
    <property type="term" value="F:transferase activity"/>
    <property type="evidence" value="ECO:0007669"/>
    <property type="project" value="UniProtKB-KW"/>
</dbReference>
<dbReference type="InterPro" id="IPR002575">
    <property type="entry name" value="Aminoglycoside_PTrfase"/>
</dbReference>
<dbReference type="Pfam" id="PF01636">
    <property type="entry name" value="APH"/>
    <property type="match status" value="1"/>
</dbReference>
<comment type="caution">
    <text evidence="2">The sequence shown here is derived from an EMBL/GenBank/DDBJ whole genome shotgun (WGS) entry which is preliminary data.</text>
</comment>
<sequence>MPLPGLTPQQQSHVDRWLPHAELVADMSWPERLTTVLWVRAASEDLVIKAPSPVMRAHTEREIAAHRSLGPLGPRFPELRFASEADHLLVLSFVPGQLVEGTHAAADPSVYCQAGRLLAHLQSLGSPDGERGTQYVAARHKTIAQRLARAAPLLGRDLFRRAQSAHTAGTPAHEPAVPCHGDMTPRNWVVSPEGVALIDLGRFAWRPWYSDAVRLWGALPDGDPRLTAYLDGIGRGEPWREAGWRDELLMQAISTVVWATDVGQPDFADDGRRMLERALG</sequence>
<dbReference type="SUPFAM" id="SSF56112">
    <property type="entry name" value="Protein kinase-like (PK-like)"/>
    <property type="match status" value="1"/>
</dbReference>
<dbReference type="Proteomes" id="UP000224915">
    <property type="component" value="Unassembled WGS sequence"/>
</dbReference>
<keyword evidence="3" id="KW-1185">Reference proteome</keyword>
<accession>A0A2A9D2F7</accession>
<name>A0A2A9D2F7_9MICO</name>
<dbReference type="RefSeq" id="WP_098469773.1">
    <property type="nucleotide sequence ID" value="NZ_PDJD01000001.1"/>
</dbReference>
<evidence type="ECO:0000313" key="2">
    <source>
        <dbReference type="EMBL" id="PFG20854.1"/>
    </source>
</evidence>
<gene>
    <name evidence="2" type="ORF">ATL40_2469</name>
</gene>
<dbReference type="EMBL" id="PDJD01000001">
    <property type="protein sequence ID" value="PFG20854.1"/>
    <property type="molecule type" value="Genomic_DNA"/>
</dbReference>
<feature type="domain" description="Aminoglycoside phosphotransferase" evidence="1">
    <location>
        <begin position="36"/>
        <end position="237"/>
    </location>
</feature>
<dbReference type="Gene3D" id="3.90.1200.10">
    <property type="match status" value="1"/>
</dbReference>
<dbReference type="InterPro" id="IPR011009">
    <property type="entry name" value="Kinase-like_dom_sf"/>
</dbReference>
<dbReference type="AlphaFoldDB" id="A0A2A9D2F7"/>